<evidence type="ECO:0000256" key="3">
    <source>
        <dbReference type="ARBA" id="ARBA00022723"/>
    </source>
</evidence>
<organism evidence="7 8">
    <name type="scientific">Anthostomella pinea</name>
    <dbReference type="NCBI Taxonomy" id="933095"/>
    <lineage>
        <taxon>Eukaryota</taxon>
        <taxon>Fungi</taxon>
        <taxon>Dikarya</taxon>
        <taxon>Ascomycota</taxon>
        <taxon>Pezizomycotina</taxon>
        <taxon>Sordariomycetes</taxon>
        <taxon>Xylariomycetidae</taxon>
        <taxon>Xylariales</taxon>
        <taxon>Xylariaceae</taxon>
        <taxon>Anthostomella</taxon>
    </lineage>
</organism>
<comment type="caution">
    <text evidence="7">The sequence shown here is derived from an EMBL/GenBank/DDBJ whole genome shotgun (WGS) entry which is preliminary data.</text>
</comment>
<dbReference type="PROSITE" id="PS00086">
    <property type="entry name" value="CYTOCHROME_P450"/>
    <property type="match status" value="1"/>
</dbReference>
<sequence>MISSVLMLIGAVAAWVLYRTASGLYTNIALAKASGLRYFVVPVNPITPIAQLTAPVWIAIWKLVVPKKYWEDVVDVCSPDWQHKKLHAPFEKMGETFVIATPSRMMMYTDSAEVIHQMTSRREAFPKPTETYGILTMFGENVVTTEGTIWRMHRKVTSASFNERNSAMVFKVAIEQAQGMVDYWIRRDTTQKIKSMEEDTMTLALNIIGYVGFGLRMLWPGQTLPGDADPKMSKYVSLDVPAGHTISFKESIARTLKYLLVLLMTPTLIIDYLPIKILKLSREARDNYTQYMKEFLRDKAEDVRQGDKEVGMDIMGSLVATSYQDEQSKTKVGKGAHLKDSEIIGNAFIMFLAGHETSANVIHFTLLELANNPAAQRRLQKDVDTILGGTDPSTWDYDQSVNAMMASTIGAAMNETLRVMPPVVEVPKKVSPTYDQTVTINDQKHTLPRNMYIGMIVSSVHRNPRFWPGKPSKIRDCPHDLDDWVPDRWFRPSFNDVTSVEGADTEDFGGYAGPDTSASMFHPVRGSYIPFSDGARSCLGRRIAQVEIIAALAVIFQKYSIENAVDDWASDEEIARMSRQEKADLYQRATRRSRQTLREASSLITLKLKGDAHVPVRLVRRGEERFVDWVE</sequence>
<keyword evidence="4 5" id="KW-0408">Iron</keyword>
<dbReference type="GO" id="GO:0020037">
    <property type="term" value="F:heme binding"/>
    <property type="evidence" value="ECO:0007669"/>
    <property type="project" value="InterPro"/>
</dbReference>
<feature type="binding site" description="axial binding residue" evidence="5">
    <location>
        <position position="538"/>
    </location>
    <ligand>
        <name>heme</name>
        <dbReference type="ChEBI" id="CHEBI:30413"/>
    </ligand>
    <ligandPart>
        <name>Fe</name>
        <dbReference type="ChEBI" id="CHEBI:18248"/>
    </ligandPart>
</feature>
<dbReference type="GO" id="GO:0005506">
    <property type="term" value="F:iron ion binding"/>
    <property type="evidence" value="ECO:0007669"/>
    <property type="project" value="InterPro"/>
</dbReference>
<dbReference type="InterPro" id="IPR002401">
    <property type="entry name" value="Cyt_P450_E_grp-I"/>
</dbReference>
<dbReference type="EMBL" id="CAUWAG010000003">
    <property type="protein sequence ID" value="CAJ2500683.1"/>
    <property type="molecule type" value="Genomic_DNA"/>
</dbReference>
<dbReference type="PANTHER" id="PTHR24305">
    <property type="entry name" value="CYTOCHROME P450"/>
    <property type="match status" value="1"/>
</dbReference>
<dbReference type="Gene3D" id="1.10.630.10">
    <property type="entry name" value="Cytochrome P450"/>
    <property type="match status" value="1"/>
</dbReference>
<gene>
    <name evidence="7" type="ORF">KHLLAP_LOCUS1151</name>
</gene>
<dbReference type="InterPro" id="IPR050121">
    <property type="entry name" value="Cytochrome_P450_monoxygenase"/>
</dbReference>
<evidence type="ECO:0000256" key="2">
    <source>
        <dbReference type="ARBA" id="ARBA00022617"/>
    </source>
</evidence>
<dbReference type="Pfam" id="PF00067">
    <property type="entry name" value="p450"/>
    <property type="match status" value="2"/>
</dbReference>
<keyword evidence="6" id="KW-0503">Monooxygenase</keyword>
<dbReference type="PANTHER" id="PTHR24305:SF223">
    <property type="entry name" value="CYTOCHROME P450-DIT2"/>
    <property type="match status" value="1"/>
</dbReference>
<accession>A0AAI8V9B7</accession>
<reference evidence="7" key="1">
    <citation type="submission" date="2023-10" db="EMBL/GenBank/DDBJ databases">
        <authorList>
            <person name="Hackl T."/>
        </authorList>
    </citation>
    <scope>NUCLEOTIDE SEQUENCE</scope>
</reference>
<dbReference type="InterPro" id="IPR036396">
    <property type="entry name" value="Cyt_P450_sf"/>
</dbReference>
<evidence type="ECO:0000256" key="4">
    <source>
        <dbReference type="ARBA" id="ARBA00023004"/>
    </source>
</evidence>
<evidence type="ECO:0000256" key="5">
    <source>
        <dbReference type="PIRSR" id="PIRSR602401-1"/>
    </source>
</evidence>
<dbReference type="InterPro" id="IPR001128">
    <property type="entry name" value="Cyt_P450"/>
</dbReference>
<keyword evidence="2 5" id="KW-0349">Heme</keyword>
<comment type="cofactor">
    <cofactor evidence="1 5">
        <name>heme</name>
        <dbReference type="ChEBI" id="CHEBI:30413"/>
    </cofactor>
</comment>
<dbReference type="GO" id="GO:0016705">
    <property type="term" value="F:oxidoreductase activity, acting on paired donors, with incorporation or reduction of molecular oxygen"/>
    <property type="evidence" value="ECO:0007669"/>
    <property type="project" value="InterPro"/>
</dbReference>
<evidence type="ECO:0000256" key="6">
    <source>
        <dbReference type="RuleBase" id="RU000461"/>
    </source>
</evidence>
<comment type="similarity">
    <text evidence="6">Belongs to the cytochrome P450 family.</text>
</comment>
<dbReference type="AlphaFoldDB" id="A0AAI8V9B7"/>
<dbReference type="PRINTS" id="PR00463">
    <property type="entry name" value="EP450I"/>
</dbReference>
<evidence type="ECO:0000313" key="7">
    <source>
        <dbReference type="EMBL" id="CAJ2500683.1"/>
    </source>
</evidence>
<evidence type="ECO:0000313" key="8">
    <source>
        <dbReference type="Proteomes" id="UP001295740"/>
    </source>
</evidence>
<evidence type="ECO:0000256" key="1">
    <source>
        <dbReference type="ARBA" id="ARBA00001971"/>
    </source>
</evidence>
<protein>
    <submittedName>
        <fullName evidence="7">Uu.00g035360.m01.CDS01</fullName>
    </submittedName>
</protein>
<dbReference type="PRINTS" id="PR00385">
    <property type="entry name" value="P450"/>
</dbReference>
<dbReference type="Proteomes" id="UP001295740">
    <property type="component" value="Unassembled WGS sequence"/>
</dbReference>
<proteinExistence type="inferred from homology"/>
<dbReference type="InterPro" id="IPR017972">
    <property type="entry name" value="Cyt_P450_CS"/>
</dbReference>
<keyword evidence="8" id="KW-1185">Reference proteome</keyword>
<dbReference type="CDD" id="cd11070">
    <property type="entry name" value="CYP56-like"/>
    <property type="match status" value="1"/>
</dbReference>
<keyword evidence="6" id="KW-0560">Oxidoreductase</keyword>
<name>A0AAI8V9B7_9PEZI</name>
<keyword evidence="3 5" id="KW-0479">Metal-binding</keyword>
<dbReference type="SUPFAM" id="SSF48264">
    <property type="entry name" value="Cytochrome P450"/>
    <property type="match status" value="1"/>
</dbReference>
<dbReference type="GO" id="GO:0004497">
    <property type="term" value="F:monooxygenase activity"/>
    <property type="evidence" value="ECO:0007669"/>
    <property type="project" value="UniProtKB-KW"/>
</dbReference>